<reference evidence="3 4" key="1">
    <citation type="submission" date="2017-05" db="EMBL/GenBank/DDBJ databases">
        <authorList>
            <person name="Varghese N."/>
            <person name="Submissions S."/>
        </authorList>
    </citation>
    <scope>NUCLEOTIDE SEQUENCE [LARGE SCALE GENOMIC DNA]</scope>
    <source>
        <strain evidence="3 4">DSM 28009</strain>
    </source>
</reference>
<dbReference type="Proteomes" id="UP000319555">
    <property type="component" value="Unassembled WGS sequence"/>
</dbReference>
<dbReference type="CDD" id="cd01130">
    <property type="entry name" value="VirB11-like_ATPase"/>
    <property type="match status" value="1"/>
</dbReference>
<dbReference type="RefSeq" id="WP_142638807.1">
    <property type="nucleotide sequence ID" value="NZ_FXTE01000011.1"/>
</dbReference>
<name>A0A521EHN4_9RHOB</name>
<dbReference type="SUPFAM" id="SSF52540">
    <property type="entry name" value="P-loop containing nucleoside triphosphate hydrolases"/>
    <property type="match status" value="1"/>
</dbReference>
<protein>
    <submittedName>
        <fullName evidence="3">Type IV secretion system protein VirB11</fullName>
    </submittedName>
</protein>
<dbReference type="OrthoDB" id="9810761at2"/>
<feature type="domain" description="Bacterial type II secretion system protein E" evidence="2">
    <location>
        <begin position="154"/>
        <end position="290"/>
    </location>
</feature>
<dbReference type="PANTHER" id="PTHR30486:SF6">
    <property type="entry name" value="TYPE IV PILUS RETRACTATION ATPASE PILT"/>
    <property type="match status" value="1"/>
</dbReference>
<dbReference type="Pfam" id="PF00437">
    <property type="entry name" value="T2SSE"/>
    <property type="match status" value="1"/>
</dbReference>
<dbReference type="Gene3D" id="3.40.50.300">
    <property type="entry name" value="P-loop containing nucleotide triphosphate hydrolases"/>
    <property type="match status" value="1"/>
</dbReference>
<organism evidence="3 4">
    <name type="scientific">Ruegeria faecimaris</name>
    <dbReference type="NCBI Taxonomy" id="686389"/>
    <lineage>
        <taxon>Bacteria</taxon>
        <taxon>Pseudomonadati</taxon>
        <taxon>Pseudomonadota</taxon>
        <taxon>Alphaproteobacteria</taxon>
        <taxon>Rhodobacterales</taxon>
        <taxon>Roseobacteraceae</taxon>
        <taxon>Ruegeria</taxon>
    </lineage>
</organism>
<evidence type="ECO:0000313" key="3">
    <source>
        <dbReference type="EMBL" id="SMO83427.1"/>
    </source>
</evidence>
<sequence>MSGRNGNGLLEYYTEQIEHLLHDENLSEISVNPDGTVWVEEMGTTHMTKTNITLTKDDVGNIGRCVAGFSDVTFGEKKPIATANVPTREGKARVQVVIPPATTGVGSVAIRLLRVKSVDLGAFSFASKEAALAENNDHSALGNARQALAAGTMSFDELGDLAMQSKWNVIIAGGTSSGKTTVLNAMMKRADPGERIVTIEEVAELDIEQPNFVGLLADRSEDNGPRSPTKLLESALRLRPDRLVCGEIRGDDANMFLELVNTGHDGSVCTMHANSPVDAIGRMSKMVRRGSPTVQKSEVVDDIRATIHMIVHMKKIGDERKVNGVIFPPLMTADQLI</sequence>
<gene>
    <name evidence="3" type="ORF">SAMN06265380_11169</name>
</gene>
<dbReference type="AlphaFoldDB" id="A0A521EHN4"/>
<dbReference type="InterPro" id="IPR027417">
    <property type="entry name" value="P-loop_NTPase"/>
</dbReference>
<dbReference type="InterPro" id="IPR001482">
    <property type="entry name" value="T2SS/T4SS_dom"/>
</dbReference>
<proteinExistence type="inferred from homology"/>
<evidence type="ECO:0000259" key="2">
    <source>
        <dbReference type="Pfam" id="PF00437"/>
    </source>
</evidence>
<keyword evidence="4" id="KW-1185">Reference proteome</keyword>
<dbReference type="InterPro" id="IPR050921">
    <property type="entry name" value="T4SS_GSP_E_ATPase"/>
</dbReference>
<dbReference type="EMBL" id="FXTE01000011">
    <property type="protein sequence ID" value="SMO83427.1"/>
    <property type="molecule type" value="Genomic_DNA"/>
</dbReference>
<accession>A0A521EHN4</accession>
<dbReference type="PANTHER" id="PTHR30486">
    <property type="entry name" value="TWITCHING MOTILITY PROTEIN PILT"/>
    <property type="match status" value="1"/>
</dbReference>
<evidence type="ECO:0000256" key="1">
    <source>
        <dbReference type="ARBA" id="ARBA00006611"/>
    </source>
</evidence>
<comment type="similarity">
    <text evidence="1">Belongs to the GSP E family.</text>
</comment>
<evidence type="ECO:0000313" key="4">
    <source>
        <dbReference type="Proteomes" id="UP000319555"/>
    </source>
</evidence>
<dbReference type="Gene3D" id="3.30.450.90">
    <property type="match status" value="1"/>
</dbReference>
<dbReference type="GO" id="GO:0016887">
    <property type="term" value="F:ATP hydrolysis activity"/>
    <property type="evidence" value="ECO:0007669"/>
    <property type="project" value="InterPro"/>
</dbReference>